<reference evidence="9" key="1">
    <citation type="submission" date="2016-10" db="EMBL/GenBank/DDBJ databases">
        <authorList>
            <person name="Varghese N."/>
            <person name="Submissions S."/>
        </authorList>
    </citation>
    <scope>NUCLEOTIDE SEQUENCE [LARGE SCALE GENOMIC DNA]</scope>
    <source>
        <strain evidence="9">DSM 16089</strain>
    </source>
</reference>
<evidence type="ECO:0000256" key="7">
    <source>
        <dbReference type="HAMAP-Rule" id="MF_00902"/>
    </source>
</evidence>
<evidence type="ECO:0000256" key="4">
    <source>
        <dbReference type="ARBA" id="ARBA00022989"/>
    </source>
</evidence>
<keyword evidence="4 7" id="KW-1133">Transmembrane helix</keyword>
<dbReference type="Pfam" id="PF00902">
    <property type="entry name" value="TatC"/>
    <property type="match status" value="1"/>
</dbReference>
<sequence>MSALDSADQETPGRDRRMTLGAHLIELRRRLFIAAGALVVGMIVAFFVTEPIIELLSVPIRTIAAQQGREYTGLNFTTVTSGFDLRMRIAFAIGLLISAPVWLWQVWAFIMPGLTKKETQYTWGFLGAAIPLFFGGCTVAFFVLPHVIEIMAGFVPTGMAQFFEYSTYYDFVFKFLLVLGIAFVLPVFLVALNVAGIVSGRDILKGWRVAILVCTIFAAVTTPPADVFSMLLLMGSMIVLYFGATLISMLFDRRKRKRGQAAGIDPLTA</sequence>
<feature type="transmembrane region" description="Helical" evidence="7">
    <location>
        <begin position="89"/>
        <end position="110"/>
    </location>
</feature>
<keyword evidence="3 7" id="KW-0653">Protein transport</keyword>
<dbReference type="AlphaFoldDB" id="A0A1H4M8M4"/>
<feature type="transmembrane region" description="Helical" evidence="7">
    <location>
        <begin position="168"/>
        <end position="195"/>
    </location>
</feature>
<accession>A0A1H4M8M4</accession>
<dbReference type="PRINTS" id="PR01840">
    <property type="entry name" value="TATCFAMILY"/>
</dbReference>
<evidence type="ECO:0000256" key="1">
    <source>
        <dbReference type="ARBA" id="ARBA00004141"/>
    </source>
</evidence>
<feature type="transmembrane region" description="Helical" evidence="7">
    <location>
        <begin position="122"/>
        <end position="148"/>
    </location>
</feature>
<dbReference type="RefSeq" id="WP_420811375.1">
    <property type="nucleotide sequence ID" value="NZ_FNSQ01000005.1"/>
</dbReference>
<dbReference type="PANTHER" id="PTHR30371">
    <property type="entry name" value="SEC-INDEPENDENT PROTEIN TRANSLOCASE PROTEIN TATC"/>
    <property type="match status" value="1"/>
</dbReference>
<keyword evidence="9" id="KW-1185">Reference proteome</keyword>
<evidence type="ECO:0000313" key="8">
    <source>
        <dbReference type="EMBL" id="SEB79114.1"/>
    </source>
</evidence>
<feature type="transmembrane region" description="Helical" evidence="7">
    <location>
        <begin position="231"/>
        <end position="251"/>
    </location>
</feature>
<comment type="similarity">
    <text evidence="7">Belongs to the TatC family.</text>
</comment>
<keyword evidence="2 7" id="KW-0812">Transmembrane</keyword>
<dbReference type="NCBIfam" id="TIGR00945">
    <property type="entry name" value="tatC"/>
    <property type="match status" value="1"/>
</dbReference>
<gene>
    <name evidence="7" type="primary">tatC</name>
    <name evidence="8" type="ORF">SAMN04489807_2052</name>
</gene>
<proteinExistence type="inferred from homology"/>
<keyword evidence="7" id="KW-0813">Transport</keyword>
<keyword evidence="7" id="KW-1003">Cell membrane</keyword>
<feature type="transmembrane region" description="Helical" evidence="7">
    <location>
        <begin position="207"/>
        <end position="225"/>
    </location>
</feature>
<name>A0A1H4M8M4_9MICO</name>
<comment type="subunit">
    <text evidence="7">The Tat system comprises two distinct complexes: a TatABC complex, containing multiple copies of TatA, TatB and TatC subunits, and a separate TatA complex, containing only TatA subunits. Substrates initially bind to the TatABC complex, which probably triggers association of the separate TatA complex to form the active translocon.</text>
</comment>
<dbReference type="GO" id="GO:0065002">
    <property type="term" value="P:intracellular protein transmembrane transport"/>
    <property type="evidence" value="ECO:0007669"/>
    <property type="project" value="TreeGrafter"/>
</dbReference>
<dbReference type="GO" id="GO:0033281">
    <property type="term" value="C:TAT protein transport complex"/>
    <property type="evidence" value="ECO:0007669"/>
    <property type="project" value="UniProtKB-UniRule"/>
</dbReference>
<dbReference type="InterPro" id="IPR002033">
    <property type="entry name" value="TatC"/>
</dbReference>
<dbReference type="GO" id="GO:0009977">
    <property type="term" value="F:proton motive force dependent protein transmembrane transporter activity"/>
    <property type="evidence" value="ECO:0007669"/>
    <property type="project" value="TreeGrafter"/>
</dbReference>
<evidence type="ECO:0000313" key="9">
    <source>
        <dbReference type="Proteomes" id="UP000183750"/>
    </source>
</evidence>
<evidence type="ECO:0000256" key="3">
    <source>
        <dbReference type="ARBA" id="ARBA00022927"/>
    </source>
</evidence>
<comment type="subcellular location">
    <subcellularLocation>
        <location evidence="7">Cell membrane</location>
        <topology evidence="7">Multi-pass membrane protein</topology>
    </subcellularLocation>
    <subcellularLocation>
        <location evidence="1">Membrane</location>
        <topology evidence="1">Multi-pass membrane protein</topology>
    </subcellularLocation>
</comment>
<feature type="transmembrane region" description="Helical" evidence="7">
    <location>
        <begin position="31"/>
        <end position="49"/>
    </location>
</feature>
<dbReference type="PANTHER" id="PTHR30371:SF0">
    <property type="entry name" value="SEC-INDEPENDENT PROTEIN TRANSLOCASE PROTEIN TATC, CHLOROPLASTIC-RELATED"/>
    <property type="match status" value="1"/>
</dbReference>
<dbReference type="EMBL" id="FNSQ01000005">
    <property type="protein sequence ID" value="SEB79114.1"/>
    <property type="molecule type" value="Genomic_DNA"/>
</dbReference>
<organism evidence="8 9">
    <name type="scientific">Microbacterium hydrocarbonoxydans</name>
    <dbReference type="NCBI Taxonomy" id="273678"/>
    <lineage>
        <taxon>Bacteria</taxon>
        <taxon>Bacillati</taxon>
        <taxon>Actinomycetota</taxon>
        <taxon>Actinomycetes</taxon>
        <taxon>Micrococcales</taxon>
        <taxon>Microbacteriaceae</taxon>
        <taxon>Microbacterium</taxon>
    </lineage>
</organism>
<evidence type="ECO:0000256" key="2">
    <source>
        <dbReference type="ARBA" id="ARBA00022692"/>
    </source>
</evidence>
<dbReference type="HAMAP" id="MF_00902">
    <property type="entry name" value="TatC"/>
    <property type="match status" value="1"/>
</dbReference>
<dbReference type="GO" id="GO:0043953">
    <property type="term" value="P:protein transport by the Tat complex"/>
    <property type="evidence" value="ECO:0007669"/>
    <property type="project" value="UniProtKB-UniRule"/>
</dbReference>
<comment type="function">
    <text evidence="7">Part of the twin-arginine translocation (Tat) system that transports large folded proteins containing a characteristic twin-arginine motif in their signal peptide across membranes. Together with TatB, TatC is part of a receptor directly interacting with Tat signal peptides.</text>
</comment>
<keyword evidence="6 7" id="KW-0472">Membrane</keyword>
<evidence type="ECO:0000256" key="5">
    <source>
        <dbReference type="ARBA" id="ARBA00023010"/>
    </source>
</evidence>
<protein>
    <recommendedName>
        <fullName evidence="7">Sec-independent protein translocase protein TatC</fullName>
    </recommendedName>
</protein>
<evidence type="ECO:0000256" key="6">
    <source>
        <dbReference type="ARBA" id="ARBA00023136"/>
    </source>
</evidence>
<dbReference type="Proteomes" id="UP000183750">
    <property type="component" value="Unassembled WGS sequence"/>
</dbReference>
<keyword evidence="5 7" id="KW-0811">Translocation</keyword>